<keyword evidence="4" id="KW-1185">Reference proteome</keyword>
<feature type="region of interest" description="Disordered" evidence="1">
    <location>
        <begin position="503"/>
        <end position="529"/>
    </location>
</feature>
<feature type="compositionally biased region" description="Acidic residues" evidence="1">
    <location>
        <begin position="222"/>
        <end position="234"/>
    </location>
</feature>
<dbReference type="KEGG" id="bpg:Bathy15g01650"/>
<dbReference type="PANTHER" id="PTHR35711:SF1">
    <property type="entry name" value="ECTODERMAL, ISOFORM F"/>
    <property type="match status" value="1"/>
</dbReference>
<dbReference type="GeneID" id="19011378"/>
<feature type="compositionally biased region" description="Low complexity" evidence="1">
    <location>
        <begin position="1"/>
        <end position="19"/>
    </location>
</feature>
<dbReference type="Gene3D" id="3.30.40.10">
    <property type="entry name" value="Zinc/RING finger domain, C3HC4 (zinc finger)"/>
    <property type="match status" value="1"/>
</dbReference>
<dbReference type="SMART" id="SM00184">
    <property type="entry name" value="RING"/>
    <property type="match status" value="1"/>
</dbReference>
<gene>
    <name evidence="3" type="ordered locus">Bathy15g01650</name>
</gene>
<dbReference type="EMBL" id="FO082264">
    <property type="protein sequence ID" value="CCO20052.1"/>
    <property type="molecule type" value="Genomic_DNA"/>
</dbReference>
<feature type="compositionally biased region" description="Acidic residues" evidence="1">
    <location>
        <begin position="504"/>
        <end position="524"/>
    </location>
</feature>
<evidence type="ECO:0000259" key="2">
    <source>
        <dbReference type="SMART" id="SM00184"/>
    </source>
</evidence>
<feature type="compositionally biased region" description="Acidic residues" evidence="1">
    <location>
        <begin position="432"/>
        <end position="441"/>
    </location>
</feature>
<dbReference type="Proteomes" id="UP000198341">
    <property type="component" value="Chromosome 15"/>
</dbReference>
<proteinExistence type="predicted"/>
<accession>K8EP87</accession>
<dbReference type="PANTHER" id="PTHR35711">
    <property type="entry name" value="EXPRESSED PROTEIN"/>
    <property type="match status" value="1"/>
</dbReference>
<name>K8EP87_9CHLO</name>
<feature type="compositionally biased region" description="Low complexity" evidence="1">
    <location>
        <begin position="394"/>
        <end position="414"/>
    </location>
</feature>
<evidence type="ECO:0000313" key="4">
    <source>
        <dbReference type="Proteomes" id="UP000198341"/>
    </source>
</evidence>
<feature type="region of interest" description="Disordered" evidence="1">
    <location>
        <begin position="202"/>
        <end position="267"/>
    </location>
</feature>
<dbReference type="RefSeq" id="XP_007508966.1">
    <property type="nucleotide sequence ID" value="XM_007508904.1"/>
</dbReference>
<protein>
    <recommendedName>
        <fullName evidence="2">RING-type domain-containing protein</fullName>
    </recommendedName>
</protein>
<evidence type="ECO:0000313" key="3">
    <source>
        <dbReference type="EMBL" id="CCO20052.1"/>
    </source>
</evidence>
<dbReference type="InterPro" id="IPR001841">
    <property type="entry name" value="Znf_RING"/>
</dbReference>
<dbReference type="InterPro" id="IPR013083">
    <property type="entry name" value="Znf_RING/FYVE/PHD"/>
</dbReference>
<evidence type="ECO:0000256" key="1">
    <source>
        <dbReference type="SAM" id="MobiDB-lite"/>
    </source>
</evidence>
<dbReference type="OrthoDB" id="3045089at2759"/>
<feature type="compositionally biased region" description="Polar residues" evidence="1">
    <location>
        <begin position="250"/>
        <end position="259"/>
    </location>
</feature>
<feature type="region of interest" description="Disordered" evidence="1">
    <location>
        <begin position="394"/>
        <end position="449"/>
    </location>
</feature>
<dbReference type="Pfam" id="PF13920">
    <property type="entry name" value="zf-C3HC4_3"/>
    <property type="match status" value="1"/>
</dbReference>
<feature type="compositionally biased region" description="Basic residues" evidence="1">
    <location>
        <begin position="239"/>
        <end position="249"/>
    </location>
</feature>
<dbReference type="AlphaFoldDB" id="K8EP87"/>
<sequence>MSASSSSSESSDESSSSSREGGEEEEESQAARLVRAALETLLNAESRPFTWYQCRNLWSRKLLRIRANSKLSCFSEALRDFEASVLVDFQSRWWIENRRRRWLEHVDNVRERTNDDEEDEESDGEDKCGDLYWLYAMLAMLLELESSIEESAFQPSGERERRRWRRECEYLEEAVRESIGLEAAPHRILMGREREQVRTAAFGRGERDEEDGPNNNSSSSGIEDEDEDEDEEEGERIISRRLRRQRHSIARNTNNNNPASDLHPVSFRVERRESVPLRVVETDEAEEAEEAEEMFSNYSTANADAQTVGRRSSVIQFSRDSPRTRMRHVLENNNNDATPNVFARPTDILETVYSSFDADINARSLREAHMRIARAAREGLDASTHLATIISHLTTQRATTTTSARSTSTNTPPSMVNRGYRSSSISRRRLDFDEDEDENDEQEHSENLKNEITRLKDQIDKLEKASTCVICYSNPRACTLLPCCHFTTCLECANRSRERFVEQANEDEDDEEEDAGEDENDDDINNNNNRKVKKNEVFFRCPTCRANVTGVLQVFPP</sequence>
<organism evidence="3 4">
    <name type="scientific">Bathycoccus prasinos</name>
    <dbReference type="NCBI Taxonomy" id="41875"/>
    <lineage>
        <taxon>Eukaryota</taxon>
        <taxon>Viridiplantae</taxon>
        <taxon>Chlorophyta</taxon>
        <taxon>Mamiellophyceae</taxon>
        <taxon>Mamiellales</taxon>
        <taxon>Bathycoccaceae</taxon>
        <taxon>Bathycoccus</taxon>
    </lineage>
</organism>
<reference evidence="3 4" key="1">
    <citation type="submission" date="2011-10" db="EMBL/GenBank/DDBJ databases">
        <authorList>
            <person name="Genoscope - CEA"/>
        </authorList>
    </citation>
    <scope>NUCLEOTIDE SEQUENCE [LARGE SCALE GENOMIC DNA]</scope>
    <source>
        <strain evidence="3 4">RCC 1105</strain>
    </source>
</reference>
<feature type="region of interest" description="Disordered" evidence="1">
    <location>
        <begin position="1"/>
        <end position="30"/>
    </location>
</feature>
<feature type="domain" description="RING-type" evidence="2">
    <location>
        <begin position="468"/>
        <end position="544"/>
    </location>
</feature>